<keyword evidence="5 9" id="KW-0371">Homeobox</keyword>
<evidence type="ECO:0000313" key="14">
    <source>
        <dbReference type="Proteomes" id="UP001374584"/>
    </source>
</evidence>
<evidence type="ECO:0000313" key="13">
    <source>
        <dbReference type="EMBL" id="KAK7364118.1"/>
    </source>
</evidence>
<keyword evidence="2" id="KW-0217">Developmental protein</keyword>
<dbReference type="CDD" id="cd00086">
    <property type="entry name" value="homeodomain"/>
    <property type="match status" value="1"/>
</dbReference>
<keyword evidence="3" id="KW-0805">Transcription regulation</keyword>
<evidence type="ECO:0000256" key="10">
    <source>
        <dbReference type="RuleBase" id="RU000682"/>
    </source>
</evidence>
<dbReference type="InterPro" id="IPR009057">
    <property type="entry name" value="Homeodomain-like_sf"/>
</dbReference>
<feature type="DNA-binding region" description="Homeobox" evidence="9">
    <location>
        <begin position="143"/>
        <end position="197"/>
    </location>
</feature>
<dbReference type="PROSITE" id="PS50071">
    <property type="entry name" value="HOMEOBOX_2"/>
    <property type="match status" value="1"/>
</dbReference>
<keyword evidence="6" id="KW-0804">Transcription</keyword>
<keyword evidence="4 9" id="KW-0238">DNA-binding</keyword>
<dbReference type="GO" id="GO:0003677">
    <property type="term" value="F:DNA binding"/>
    <property type="evidence" value="ECO:0007669"/>
    <property type="project" value="UniProtKB-UniRule"/>
</dbReference>
<dbReference type="AlphaFoldDB" id="A0AAN9N6D0"/>
<dbReference type="GO" id="GO:0005634">
    <property type="term" value="C:nucleus"/>
    <property type="evidence" value="ECO:0007669"/>
    <property type="project" value="UniProtKB-SubCell"/>
</dbReference>
<evidence type="ECO:0000256" key="9">
    <source>
        <dbReference type="PROSITE-ProRule" id="PRU00108"/>
    </source>
</evidence>
<keyword evidence="7 9" id="KW-0539">Nucleus</keyword>
<sequence>MCGCEGENVSRDKNPYSGYAAEREKVWLDSIIDREKETKNPSLFPLIGSTKMWMVGDNEGGDFNMVDHSFSGSKLMPLMPRSMTSLNTAPPTTTLSLTHPHGNHFPSQYDYHHLASVAEQNKREQFNGTAPVVVSSRWNPTREQLRALEELYRRGTRTPSAEQIQHITAQLRRFGSIEGKNVFYWFQNHKARERQKRRRQMESDAETPEKKDSAASRAEFEVKQTKNWTPSTNCSTIAEESVSTQRTAKAVAVESRTVGWLQFDEGELPQRRNLLERNATWHVMQLPCPSPAAPVTHLINSPPNASSAISMATTTTTVTTRKMDPNLIKTHDLSFFISPQRENSVIYLSSSSSTTEDDNCVESQTLQFFPLRSGDASSDNMRDKETDISASAMNCNNLTPSQFFEFLPMKE</sequence>
<dbReference type="SMART" id="SM00389">
    <property type="entry name" value="HOX"/>
    <property type="match status" value="1"/>
</dbReference>
<comment type="subcellular location">
    <subcellularLocation>
        <location evidence="1 9 10">Nucleus</location>
    </subcellularLocation>
</comment>
<dbReference type="Proteomes" id="UP001374584">
    <property type="component" value="Unassembled WGS sequence"/>
</dbReference>
<feature type="domain" description="Homeobox" evidence="12">
    <location>
        <begin position="141"/>
        <end position="196"/>
    </location>
</feature>
<dbReference type="Gene3D" id="1.10.10.60">
    <property type="entry name" value="Homeodomain-like"/>
    <property type="match status" value="1"/>
</dbReference>
<evidence type="ECO:0000256" key="3">
    <source>
        <dbReference type="ARBA" id="ARBA00023015"/>
    </source>
</evidence>
<evidence type="ECO:0000256" key="8">
    <source>
        <dbReference type="ARBA" id="ARBA00024040"/>
    </source>
</evidence>
<keyword evidence="14" id="KW-1185">Reference proteome</keyword>
<dbReference type="PANTHER" id="PTHR45940">
    <property type="entry name" value="WUSCHEL-RELATED HOMEOBOX 1-RELATED"/>
    <property type="match status" value="1"/>
</dbReference>
<evidence type="ECO:0000256" key="1">
    <source>
        <dbReference type="ARBA" id="ARBA00004123"/>
    </source>
</evidence>
<comment type="similarity">
    <text evidence="8">Belongs to the WUS homeobox family.</text>
</comment>
<evidence type="ECO:0000256" key="7">
    <source>
        <dbReference type="ARBA" id="ARBA00023242"/>
    </source>
</evidence>
<dbReference type="FunFam" id="1.10.10.60:FF:000146">
    <property type="entry name" value="WUSCHEL-related homeobox 4"/>
    <property type="match status" value="1"/>
</dbReference>
<dbReference type="PANTHER" id="PTHR45940:SF13">
    <property type="entry name" value="WUSCHEL-RELATED HOMEOBOX 1"/>
    <property type="match status" value="1"/>
</dbReference>
<dbReference type="SUPFAM" id="SSF46689">
    <property type="entry name" value="Homeodomain-like"/>
    <property type="match status" value="1"/>
</dbReference>
<gene>
    <name evidence="13" type="ORF">VNO80_12527</name>
</gene>
<dbReference type="GO" id="GO:0099402">
    <property type="term" value="P:plant organ development"/>
    <property type="evidence" value="ECO:0007669"/>
    <property type="project" value="InterPro"/>
</dbReference>
<protein>
    <recommendedName>
        <fullName evidence="12">Homeobox domain-containing protein</fullName>
    </recommendedName>
</protein>
<comment type="caution">
    <text evidence="13">The sequence shown here is derived from an EMBL/GenBank/DDBJ whole genome shotgun (WGS) entry which is preliminary data.</text>
</comment>
<name>A0AAN9N6D0_PHACN</name>
<feature type="compositionally biased region" description="Basic and acidic residues" evidence="11">
    <location>
        <begin position="207"/>
        <end position="224"/>
    </location>
</feature>
<evidence type="ECO:0000256" key="6">
    <source>
        <dbReference type="ARBA" id="ARBA00023163"/>
    </source>
</evidence>
<evidence type="ECO:0000256" key="11">
    <source>
        <dbReference type="SAM" id="MobiDB-lite"/>
    </source>
</evidence>
<reference evidence="13 14" key="1">
    <citation type="submission" date="2024-01" db="EMBL/GenBank/DDBJ databases">
        <title>The genomes of 5 underutilized Papilionoideae crops provide insights into root nodulation and disease resistanc.</title>
        <authorList>
            <person name="Jiang F."/>
        </authorList>
    </citation>
    <scope>NUCLEOTIDE SEQUENCE [LARGE SCALE GENOMIC DNA]</scope>
    <source>
        <strain evidence="13">JINMINGXINNONG_FW02</strain>
        <tissue evidence="13">Leaves</tissue>
    </source>
</reference>
<dbReference type="GO" id="GO:0003700">
    <property type="term" value="F:DNA-binding transcription factor activity"/>
    <property type="evidence" value="ECO:0007669"/>
    <property type="project" value="InterPro"/>
</dbReference>
<feature type="region of interest" description="Disordered" evidence="11">
    <location>
        <begin position="193"/>
        <end position="231"/>
    </location>
</feature>
<evidence type="ECO:0000256" key="4">
    <source>
        <dbReference type="ARBA" id="ARBA00023125"/>
    </source>
</evidence>
<accession>A0AAN9N6D0</accession>
<evidence type="ECO:0000259" key="12">
    <source>
        <dbReference type="PROSITE" id="PS50071"/>
    </source>
</evidence>
<dbReference type="EMBL" id="JAYMYR010000005">
    <property type="protein sequence ID" value="KAK7364118.1"/>
    <property type="molecule type" value="Genomic_DNA"/>
</dbReference>
<dbReference type="Pfam" id="PF00046">
    <property type="entry name" value="Homeodomain"/>
    <property type="match status" value="1"/>
</dbReference>
<proteinExistence type="inferred from homology"/>
<evidence type="ECO:0000256" key="5">
    <source>
        <dbReference type="ARBA" id="ARBA00023155"/>
    </source>
</evidence>
<dbReference type="InterPro" id="IPR001356">
    <property type="entry name" value="HD"/>
</dbReference>
<evidence type="ECO:0000256" key="2">
    <source>
        <dbReference type="ARBA" id="ARBA00022473"/>
    </source>
</evidence>
<organism evidence="13 14">
    <name type="scientific">Phaseolus coccineus</name>
    <name type="common">Scarlet runner bean</name>
    <name type="synonym">Phaseolus multiflorus</name>
    <dbReference type="NCBI Taxonomy" id="3886"/>
    <lineage>
        <taxon>Eukaryota</taxon>
        <taxon>Viridiplantae</taxon>
        <taxon>Streptophyta</taxon>
        <taxon>Embryophyta</taxon>
        <taxon>Tracheophyta</taxon>
        <taxon>Spermatophyta</taxon>
        <taxon>Magnoliopsida</taxon>
        <taxon>eudicotyledons</taxon>
        <taxon>Gunneridae</taxon>
        <taxon>Pentapetalae</taxon>
        <taxon>rosids</taxon>
        <taxon>fabids</taxon>
        <taxon>Fabales</taxon>
        <taxon>Fabaceae</taxon>
        <taxon>Papilionoideae</taxon>
        <taxon>50 kb inversion clade</taxon>
        <taxon>NPAAA clade</taxon>
        <taxon>indigoferoid/millettioid clade</taxon>
        <taxon>Phaseoleae</taxon>
        <taxon>Phaseolus</taxon>
    </lineage>
</organism>
<dbReference type="InterPro" id="IPR044555">
    <property type="entry name" value="WUSCHEL-like"/>
</dbReference>